<keyword evidence="1" id="KW-0560">Oxidoreductase</keyword>
<organism evidence="1">
    <name type="scientific">Mycobacterium xenopi 4042</name>
    <dbReference type="NCBI Taxonomy" id="1299334"/>
    <lineage>
        <taxon>Bacteria</taxon>
        <taxon>Bacillati</taxon>
        <taxon>Actinomycetota</taxon>
        <taxon>Actinomycetes</taxon>
        <taxon>Mycobacteriales</taxon>
        <taxon>Mycobacteriaceae</taxon>
        <taxon>Mycobacterium</taxon>
    </lineage>
</organism>
<proteinExistence type="predicted"/>
<dbReference type="GO" id="GO:0016491">
    <property type="term" value="F:oxidoreductase activity"/>
    <property type="evidence" value="ECO:0007669"/>
    <property type="project" value="UniProtKB-KW"/>
</dbReference>
<dbReference type="EMBL" id="JAOB01000039">
    <property type="protein sequence ID" value="EUA44092.1"/>
    <property type="molecule type" value="Genomic_DNA"/>
</dbReference>
<dbReference type="EC" id="1.-.-.-" evidence="1"/>
<gene>
    <name evidence="1" type="ORF">I553_3039</name>
</gene>
<evidence type="ECO:0000313" key="1">
    <source>
        <dbReference type="EMBL" id="EUA44092.1"/>
    </source>
</evidence>
<dbReference type="Gene3D" id="3.30.559.30">
    <property type="entry name" value="Nonribosomal peptide synthetase, condensation domain"/>
    <property type="match status" value="1"/>
</dbReference>
<dbReference type="AlphaFoldDB" id="X8BJ00"/>
<comment type="caution">
    <text evidence="1">The sequence shown here is derived from an EMBL/GenBank/DDBJ whole genome shotgun (WGS) entry which is preliminary data.</text>
</comment>
<name>X8BJ00_MYCXE</name>
<protein>
    <submittedName>
        <fullName evidence="1">Linear gramicidin synthetase subunit D domain protein</fullName>
        <ecNumber evidence="1">1.-.-.-</ecNumber>
    </submittedName>
</protein>
<accession>X8BJ00</accession>
<reference evidence="1" key="1">
    <citation type="submission" date="2014-01" db="EMBL/GenBank/DDBJ databases">
        <authorList>
            <person name="Brown-Elliot B."/>
            <person name="Wallace R."/>
            <person name="Lenaerts A."/>
            <person name="Ordway D."/>
            <person name="DeGroote M.A."/>
            <person name="Parker T."/>
            <person name="Sizemore C."/>
            <person name="Tallon L.J."/>
            <person name="Sadzewicz L.K."/>
            <person name="Sengamalay N."/>
            <person name="Fraser C.M."/>
            <person name="Hine E."/>
            <person name="Shefchek K.A."/>
            <person name="Das S.P."/>
            <person name="Tettelin H."/>
        </authorList>
    </citation>
    <scope>NUCLEOTIDE SEQUENCE [LARGE SCALE GENOMIC DNA]</scope>
    <source>
        <strain evidence="1">4042</strain>
    </source>
</reference>
<sequence length="54" mass="6001">MGLFVNTLVLRVDLAGDPSAAELLARFGRAAWPATNTRMCRSRRWWNGSTRPGP</sequence>
<dbReference type="PATRIC" id="fig|1299334.3.peg.3836"/>